<accession>A0ABU1ZV75</accession>
<dbReference type="Proteomes" id="UP001180840">
    <property type="component" value="Unassembled WGS sequence"/>
</dbReference>
<comment type="caution">
    <text evidence="1">The sequence shown here is derived from an EMBL/GenBank/DDBJ whole genome shotgun (WGS) entry which is preliminary data.</text>
</comment>
<protein>
    <submittedName>
        <fullName evidence="1">Uncharacterized protein</fullName>
    </submittedName>
</protein>
<dbReference type="EMBL" id="JAVDXZ010000001">
    <property type="protein sequence ID" value="MDR7328824.1"/>
    <property type="molecule type" value="Genomic_DNA"/>
</dbReference>
<dbReference type="RefSeq" id="WP_290197817.1">
    <property type="nucleotide sequence ID" value="NZ_CP047654.1"/>
</dbReference>
<evidence type="ECO:0000313" key="1">
    <source>
        <dbReference type="EMBL" id="MDR7328824.1"/>
    </source>
</evidence>
<evidence type="ECO:0000313" key="2">
    <source>
        <dbReference type="Proteomes" id="UP001180840"/>
    </source>
</evidence>
<keyword evidence="2" id="KW-1185">Reference proteome</keyword>
<name>A0ABU1ZV75_9CORY</name>
<proteinExistence type="predicted"/>
<organism evidence="1 2">
    <name type="scientific">Corynebacterium guangdongense</name>
    <dbReference type="NCBI Taxonomy" id="1783348"/>
    <lineage>
        <taxon>Bacteria</taxon>
        <taxon>Bacillati</taxon>
        <taxon>Actinomycetota</taxon>
        <taxon>Actinomycetes</taxon>
        <taxon>Mycobacteriales</taxon>
        <taxon>Corynebacteriaceae</taxon>
        <taxon>Corynebacterium</taxon>
    </lineage>
</organism>
<sequence>MEMQSVWENGGGTVLLDDRGGQEMLLSPAHRQATIGRLADFVIGESDTHVHRHFLTVLNTGAGWALKNEGRFLSASVSKDKTGGLELNPGDCILLVPGDTAVHFATPKDTYEFYIRLRRTA</sequence>
<gene>
    <name evidence="1" type="ORF">J2S39_000500</name>
</gene>
<reference evidence="1" key="1">
    <citation type="submission" date="2023-07" db="EMBL/GenBank/DDBJ databases">
        <title>Sequencing the genomes of 1000 actinobacteria strains.</title>
        <authorList>
            <person name="Klenk H.-P."/>
        </authorList>
    </citation>
    <scope>NUCLEOTIDE SEQUENCE</scope>
    <source>
        <strain evidence="1">DSM 107476</strain>
    </source>
</reference>